<accession>A0A1R2AN93</accession>
<dbReference type="EMBL" id="MPUH01001863">
    <property type="protein sequence ID" value="OMJ65981.1"/>
    <property type="molecule type" value="Genomic_DNA"/>
</dbReference>
<organism evidence="1 2">
    <name type="scientific">Stentor coeruleus</name>
    <dbReference type="NCBI Taxonomy" id="5963"/>
    <lineage>
        <taxon>Eukaryota</taxon>
        <taxon>Sar</taxon>
        <taxon>Alveolata</taxon>
        <taxon>Ciliophora</taxon>
        <taxon>Postciliodesmatophora</taxon>
        <taxon>Heterotrichea</taxon>
        <taxon>Heterotrichida</taxon>
        <taxon>Stentoridae</taxon>
        <taxon>Stentor</taxon>
    </lineage>
</organism>
<gene>
    <name evidence="1" type="ORF">SteCoe_37334</name>
</gene>
<name>A0A1R2AN93_9CILI</name>
<comment type="caution">
    <text evidence="1">The sequence shown here is derived from an EMBL/GenBank/DDBJ whole genome shotgun (WGS) entry which is preliminary data.</text>
</comment>
<keyword evidence="2" id="KW-1185">Reference proteome</keyword>
<protein>
    <submittedName>
        <fullName evidence="1">Uncharacterized protein</fullName>
    </submittedName>
</protein>
<evidence type="ECO:0000313" key="2">
    <source>
        <dbReference type="Proteomes" id="UP000187209"/>
    </source>
</evidence>
<sequence>MKKISHKSSASTIPSAFTTRGPSVNMFVNDRDIEEVLFSPRVKHVRKASCQNIEEELLHKYSESQIQIANMRQIEKSKQLSEMRQAPSLYPGSKKIFKPKSQEEIKAIADSIPKKRIKAIKERKIDTRRPQDVIPMPDTEAIKHALEKVTPREQKEDINVKGLNIVEKTNFFLKKKTDQEKQGKQKKLENDLEQCTFKPNLDKPKPKVSHRKSLTISETIYDKQPLSARNYKNDHLNILGKETLRTPAPNKGKGKDIPITPDLGVFISPSYSQLSPTKMIYSLGEEGAFKNVQRRSKKMLTYNIYTNRK</sequence>
<evidence type="ECO:0000313" key="1">
    <source>
        <dbReference type="EMBL" id="OMJ65981.1"/>
    </source>
</evidence>
<proteinExistence type="predicted"/>
<reference evidence="1 2" key="1">
    <citation type="submission" date="2016-11" db="EMBL/GenBank/DDBJ databases">
        <title>The macronuclear genome of Stentor coeruleus: a giant cell with tiny introns.</title>
        <authorList>
            <person name="Slabodnick M."/>
            <person name="Ruby J.G."/>
            <person name="Reiff S.B."/>
            <person name="Swart E.C."/>
            <person name="Gosai S."/>
            <person name="Prabakaran S."/>
            <person name="Witkowska E."/>
            <person name="Larue G.E."/>
            <person name="Fisher S."/>
            <person name="Freeman R.M."/>
            <person name="Gunawardena J."/>
            <person name="Chu W."/>
            <person name="Stover N.A."/>
            <person name="Gregory B.D."/>
            <person name="Nowacki M."/>
            <person name="Derisi J."/>
            <person name="Roy S.W."/>
            <person name="Marshall W.F."/>
            <person name="Sood P."/>
        </authorList>
    </citation>
    <scope>NUCLEOTIDE SEQUENCE [LARGE SCALE GENOMIC DNA]</scope>
    <source>
        <strain evidence="1">WM001</strain>
    </source>
</reference>
<dbReference type="Proteomes" id="UP000187209">
    <property type="component" value="Unassembled WGS sequence"/>
</dbReference>
<dbReference type="AlphaFoldDB" id="A0A1R2AN93"/>